<dbReference type="Proteomes" id="UP000785679">
    <property type="component" value="Unassembled WGS sequence"/>
</dbReference>
<sequence>MQFILNPATGVHQSTLTISQSAAMMQPALEGTEMRTISWVLAIQAIRALSVWIASQASVELAAPTSALVVPKRQTIVQGLLSFSQQ</sequence>
<dbReference type="EMBL" id="RRYP01000086">
    <property type="protein sequence ID" value="TNV88035.1"/>
    <property type="molecule type" value="Genomic_DNA"/>
</dbReference>
<dbReference type="AlphaFoldDB" id="A0A8J8P8M4"/>
<accession>A0A8J8P8M4</accession>
<protein>
    <submittedName>
        <fullName evidence="1">Uncharacterized protein</fullName>
    </submittedName>
</protein>
<evidence type="ECO:0000313" key="1">
    <source>
        <dbReference type="EMBL" id="TNV88035.1"/>
    </source>
</evidence>
<reference evidence="1" key="1">
    <citation type="submission" date="2019-06" db="EMBL/GenBank/DDBJ databases">
        <authorList>
            <person name="Zheng W."/>
        </authorList>
    </citation>
    <scope>NUCLEOTIDE SEQUENCE</scope>
    <source>
        <strain evidence="1">QDHG01</strain>
    </source>
</reference>
<keyword evidence="2" id="KW-1185">Reference proteome</keyword>
<name>A0A8J8P8M4_HALGN</name>
<comment type="caution">
    <text evidence="1">The sequence shown here is derived from an EMBL/GenBank/DDBJ whole genome shotgun (WGS) entry which is preliminary data.</text>
</comment>
<gene>
    <name evidence="1" type="ORF">FGO68_gene5295</name>
</gene>
<organism evidence="1 2">
    <name type="scientific">Halteria grandinella</name>
    <dbReference type="NCBI Taxonomy" id="5974"/>
    <lineage>
        <taxon>Eukaryota</taxon>
        <taxon>Sar</taxon>
        <taxon>Alveolata</taxon>
        <taxon>Ciliophora</taxon>
        <taxon>Intramacronucleata</taxon>
        <taxon>Spirotrichea</taxon>
        <taxon>Stichotrichia</taxon>
        <taxon>Sporadotrichida</taxon>
        <taxon>Halteriidae</taxon>
        <taxon>Halteria</taxon>
    </lineage>
</organism>
<evidence type="ECO:0000313" key="2">
    <source>
        <dbReference type="Proteomes" id="UP000785679"/>
    </source>
</evidence>
<proteinExistence type="predicted"/>